<sequence>MRRAVRRTALAVLLSGGVVGAATWVVFFSPVLGVREVEVTGNTRIPAEQVRAAAGVRTGTPLATVDLGAVEGRVSALRAVESARVARGWPGTLRIDVVERVPAAAVPAGALTDVIDRYGVVLEQVPVAPPRLPVLRVQRAAADDPATRSALAVLRALPADLLDRLREVRAPSPDSITLRLTDGRTVVWGDAGRAAEKARVLVAVLPKPGKTYDVSSPRVVTVR</sequence>
<name>A0ABQ4FQU5_9ACTN</name>
<dbReference type="HAMAP" id="MF_00911">
    <property type="entry name" value="FtsQ_subfam"/>
    <property type="match status" value="1"/>
</dbReference>
<dbReference type="InterPro" id="IPR050487">
    <property type="entry name" value="FtsQ_DivIB"/>
</dbReference>
<dbReference type="InterPro" id="IPR013685">
    <property type="entry name" value="POTRA_FtsQ_type"/>
</dbReference>
<comment type="similarity">
    <text evidence="8">Belongs to the FtsQ/DivIB family. FtsQ subfamily.</text>
</comment>
<organism evidence="10 11">
    <name type="scientific">Microbispora corallina</name>
    <dbReference type="NCBI Taxonomy" id="83302"/>
    <lineage>
        <taxon>Bacteria</taxon>
        <taxon>Bacillati</taxon>
        <taxon>Actinomycetota</taxon>
        <taxon>Actinomycetes</taxon>
        <taxon>Streptosporangiales</taxon>
        <taxon>Streptosporangiaceae</taxon>
        <taxon>Microbispora</taxon>
    </lineage>
</organism>
<keyword evidence="5 8" id="KW-1133">Transmembrane helix</keyword>
<evidence type="ECO:0000313" key="10">
    <source>
        <dbReference type="EMBL" id="GIH37185.1"/>
    </source>
</evidence>
<dbReference type="PROSITE" id="PS51779">
    <property type="entry name" value="POTRA"/>
    <property type="match status" value="1"/>
</dbReference>
<dbReference type="RefSeq" id="WP_204054990.1">
    <property type="nucleotide sequence ID" value="NZ_BAAAGP010000001.1"/>
</dbReference>
<dbReference type="Gene3D" id="3.10.20.310">
    <property type="entry name" value="membrane protein fhac"/>
    <property type="match status" value="1"/>
</dbReference>
<gene>
    <name evidence="8" type="primary">ftsQ</name>
    <name evidence="10" type="ORF">Mco01_01850</name>
</gene>
<reference evidence="10 11" key="1">
    <citation type="submission" date="2021-01" db="EMBL/GenBank/DDBJ databases">
        <title>Whole genome shotgun sequence of Microbispora corallina NBRC 16416.</title>
        <authorList>
            <person name="Komaki H."/>
            <person name="Tamura T."/>
        </authorList>
    </citation>
    <scope>NUCLEOTIDE SEQUENCE [LARGE SCALE GENOMIC DNA]</scope>
    <source>
        <strain evidence="10 11">NBRC 16416</strain>
    </source>
</reference>
<dbReference type="EMBL" id="BOOC01000001">
    <property type="protein sequence ID" value="GIH37185.1"/>
    <property type="molecule type" value="Genomic_DNA"/>
</dbReference>
<feature type="domain" description="POTRA" evidence="9">
    <location>
        <begin position="32"/>
        <end position="100"/>
    </location>
</feature>
<dbReference type="InterPro" id="IPR005548">
    <property type="entry name" value="Cell_div_FtsQ/DivIB_C"/>
</dbReference>
<keyword evidence="11" id="KW-1185">Reference proteome</keyword>
<comment type="caution">
    <text evidence="10">The sequence shown here is derived from an EMBL/GenBank/DDBJ whole genome shotgun (WGS) entry which is preliminary data.</text>
</comment>
<comment type="subcellular location">
    <subcellularLocation>
        <location evidence="8">Cell membrane</location>
        <topology evidence="8">Single-pass type II membrane protein</topology>
    </subcellularLocation>
    <subcellularLocation>
        <location evidence="1">Membrane</location>
    </subcellularLocation>
    <text evidence="8">Localizes to the division septum.</text>
</comment>
<dbReference type="Pfam" id="PF08478">
    <property type="entry name" value="POTRA_1"/>
    <property type="match status" value="1"/>
</dbReference>
<dbReference type="InterPro" id="IPR026579">
    <property type="entry name" value="FtsQ"/>
</dbReference>
<evidence type="ECO:0000259" key="9">
    <source>
        <dbReference type="PROSITE" id="PS51779"/>
    </source>
</evidence>
<keyword evidence="2 8" id="KW-1003">Cell membrane</keyword>
<dbReference type="InterPro" id="IPR034746">
    <property type="entry name" value="POTRA"/>
</dbReference>
<proteinExistence type="inferred from homology"/>
<evidence type="ECO:0000256" key="1">
    <source>
        <dbReference type="ARBA" id="ARBA00004370"/>
    </source>
</evidence>
<comment type="function">
    <text evidence="8">Essential cell division protein.</text>
</comment>
<dbReference type="Proteomes" id="UP000603904">
    <property type="component" value="Unassembled WGS sequence"/>
</dbReference>
<evidence type="ECO:0000256" key="5">
    <source>
        <dbReference type="ARBA" id="ARBA00022989"/>
    </source>
</evidence>
<evidence type="ECO:0000256" key="3">
    <source>
        <dbReference type="ARBA" id="ARBA00022618"/>
    </source>
</evidence>
<dbReference type="PANTHER" id="PTHR37820:SF1">
    <property type="entry name" value="CELL DIVISION PROTEIN FTSQ"/>
    <property type="match status" value="1"/>
</dbReference>
<evidence type="ECO:0000256" key="7">
    <source>
        <dbReference type="ARBA" id="ARBA00023306"/>
    </source>
</evidence>
<dbReference type="PANTHER" id="PTHR37820">
    <property type="entry name" value="CELL DIVISION PROTEIN DIVIB"/>
    <property type="match status" value="1"/>
</dbReference>
<keyword evidence="6 8" id="KW-0472">Membrane</keyword>
<evidence type="ECO:0000256" key="6">
    <source>
        <dbReference type="ARBA" id="ARBA00023136"/>
    </source>
</evidence>
<evidence type="ECO:0000313" key="11">
    <source>
        <dbReference type="Proteomes" id="UP000603904"/>
    </source>
</evidence>
<evidence type="ECO:0000256" key="2">
    <source>
        <dbReference type="ARBA" id="ARBA00022475"/>
    </source>
</evidence>
<evidence type="ECO:0000256" key="4">
    <source>
        <dbReference type="ARBA" id="ARBA00022692"/>
    </source>
</evidence>
<dbReference type="Pfam" id="PF03799">
    <property type="entry name" value="FtsQ_DivIB_C"/>
    <property type="match status" value="1"/>
</dbReference>
<accession>A0ABQ4FQU5</accession>
<evidence type="ECO:0000256" key="8">
    <source>
        <dbReference type="HAMAP-Rule" id="MF_00911"/>
    </source>
</evidence>
<protein>
    <recommendedName>
        <fullName evidence="8">Cell division protein FtsQ</fullName>
    </recommendedName>
</protein>
<keyword evidence="3 8" id="KW-0132">Cell division</keyword>
<keyword evidence="4 8" id="KW-0812">Transmembrane</keyword>
<keyword evidence="7 8" id="KW-0131">Cell cycle</keyword>